<dbReference type="InParanoid" id="A0EBV9"/>
<keyword evidence="2" id="KW-1185">Reference proteome</keyword>
<name>A0EBV9_PARTE</name>
<sequence length="302" mass="34910">MWFIQQEFLQILMSIFYQMKEMPIRKHLGGCQFFSLMLQHINYQTQYPIATCKITNIHINQSVVLQPIQAWIQQYILSKMEQYISPYFAQIINSNQLSDHLISQQSASSITSQQHIMHDLISSLSSLSSETLFKIRSLSLSLLYHQFIKITCLLQISLYESIYAIIYRPGGYPSHYCRILASSILSLLNEQFCKNNLHIPTSILELDLALLALLICYFDLIRTILPCALALFRPPKVPEMNIIYVLYDRIMFKASLSSGMIQFKAIQIGTFEIRNSVLTSVMSVLILQGYINTNFYINISVY</sequence>
<evidence type="ECO:0000313" key="2">
    <source>
        <dbReference type="Proteomes" id="UP000000600"/>
    </source>
</evidence>
<dbReference type="RefSeq" id="XP_001460173.1">
    <property type="nucleotide sequence ID" value="XM_001460136.1"/>
</dbReference>
<dbReference type="EMBL" id="CT868670">
    <property type="protein sequence ID" value="CAK92776.1"/>
    <property type="molecule type" value="Genomic_DNA"/>
</dbReference>
<reference evidence="1 2" key="1">
    <citation type="journal article" date="2006" name="Nature">
        <title>Global trends of whole-genome duplications revealed by the ciliate Paramecium tetraurelia.</title>
        <authorList>
            <consortium name="Genoscope"/>
            <person name="Aury J.-M."/>
            <person name="Jaillon O."/>
            <person name="Duret L."/>
            <person name="Noel B."/>
            <person name="Jubin C."/>
            <person name="Porcel B.M."/>
            <person name="Segurens B."/>
            <person name="Daubin V."/>
            <person name="Anthouard V."/>
            <person name="Aiach N."/>
            <person name="Arnaiz O."/>
            <person name="Billaut A."/>
            <person name="Beisson J."/>
            <person name="Blanc I."/>
            <person name="Bouhouche K."/>
            <person name="Camara F."/>
            <person name="Duharcourt S."/>
            <person name="Guigo R."/>
            <person name="Gogendeau D."/>
            <person name="Katinka M."/>
            <person name="Keller A.-M."/>
            <person name="Kissmehl R."/>
            <person name="Klotz C."/>
            <person name="Koll F."/>
            <person name="Le Moue A."/>
            <person name="Lepere C."/>
            <person name="Malinsky S."/>
            <person name="Nowacki M."/>
            <person name="Nowak J.K."/>
            <person name="Plattner H."/>
            <person name="Poulain J."/>
            <person name="Ruiz F."/>
            <person name="Serrano V."/>
            <person name="Zagulski M."/>
            <person name="Dessen P."/>
            <person name="Betermier M."/>
            <person name="Weissenbach J."/>
            <person name="Scarpelli C."/>
            <person name="Schachter V."/>
            <person name="Sperling L."/>
            <person name="Meyer E."/>
            <person name="Cohen J."/>
            <person name="Wincker P."/>
        </authorList>
    </citation>
    <scope>NUCLEOTIDE SEQUENCE [LARGE SCALE GENOMIC DNA]</scope>
    <source>
        <strain evidence="1 2">Stock d4-2</strain>
    </source>
</reference>
<dbReference type="AlphaFoldDB" id="A0EBV9"/>
<dbReference type="GeneID" id="5045960"/>
<dbReference type="Proteomes" id="UP000000600">
    <property type="component" value="Unassembled WGS sequence"/>
</dbReference>
<proteinExistence type="predicted"/>
<evidence type="ECO:0000313" key="1">
    <source>
        <dbReference type="EMBL" id="CAK92776.1"/>
    </source>
</evidence>
<dbReference type="HOGENOM" id="CLU_922758_0_0_1"/>
<dbReference type="KEGG" id="ptm:GSPATT00025511001"/>
<gene>
    <name evidence="1" type="ORF">GSPATT00025511001</name>
</gene>
<protein>
    <submittedName>
        <fullName evidence="1">Uncharacterized protein</fullName>
    </submittedName>
</protein>
<organism evidence="1 2">
    <name type="scientific">Paramecium tetraurelia</name>
    <dbReference type="NCBI Taxonomy" id="5888"/>
    <lineage>
        <taxon>Eukaryota</taxon>
        <taxon>Sar</taxon>
        <taxon>Alveolata</taxon>
        <taxon>Ciliophora</taxon>
        <taxon>Intramacronucleata</taxon>
        <taxon>Oligohymenophorea</taxon>
        <taxon>Peniculida</taxon>
        <taxon>Parameciidae</taxon>
        <taxon>Paramecium</taxon>
    </lineage>
</organism>
<accession>A0EBV9</accession>